<reference evidence="2 3" key="1">
    <citation type="submission" date="2023-04" db="EMBL/GenBank/DDBJ databases">
        <title>Lysobacter sp. strain UC isolated from soil sample.</title>
        <authorList>
            <person name="Choksket S."/>
            <person name="Harshvardhan F."/>
            <person name="Rana R."/>
            <person name="Patil P.B."/>
            <person name="Korpole S."/>
        </authorList>
    </citation>
    <scope>NUCLEOTIDE SEQUENCE [LARGE SCALE GENOMIC DNA]</scope>
    <source>
        <strain evidence="2 3">UC</strain>
    </source>
</reference>
<organism evidence="2 3">
    <name type="scientific">Lysobacter arvi</name>
    <dbReference type="NCBI Taxonomy" id="3038776"/>
    <lineage>
        <taxon>Bacteria</taxon>
        <taxon>Pseudomonadati</taxon>
        <taxon>Pseudomonadota</taxon>
        <taxon>Gammaproteobacteria</taxon>
        <taxon>Lysobacterales</taxon>
        <taxon>Lysobacteraceae</taxon>
        <taxon>Lysobacter</taxon>
    </lineage>
</organism>
<keyword evidence="1" id="KW-1133">Transmembrane helix</keyword>
<accession>A0ABU1CBH5</accession>
<evidence type="ECO:0000256" key="1">
    <source>
        <dbReference type="SAM" id="Phobius"/>
    </source>
</evidence>
<evidence type="ECO:0000313" key="3">
    <source>
        <dbReference type="Proteomes" id="UP001233535"/>
    </source>
</evidence>
<proteinExistence type="predicted"/>
<gene>
    <name evidence="2" type="ORF">P8609_02125</name>
</gene>
<keyword evidence="1" id="KW-0812">Transmembrane</keyword>
<protein>
    <recommendedName>
        <fullName evidence="4">DUF378 domain-containing protein</fullName>
    </recommendedName>
</protein>
<evidence type="ECO:0000313" key="2">
    <source>
        <dbReference type="EMBL" id="MDR0181764.1"/>
    </source>
</evidence>
<comment type="caution">
    <text evidence="2">The sequence shown here is derived from an EMBL/GenBank/DDBJ whole genome shotgun (WGS) entry which is preliminary data.</text>
</comment>
<sequence length="65" mass="7184">MNVRSLGSLLILLGVGSFVLNHFNYEFKLLAWVDHWGPSTGTMIRVGCIVLGAALWLLSPRSAER</sequence>
<evidence type="ECO:0008006" key="4">
    <source>
        <dbReference type="Google" id="ProtNLM"/>
    </source>
</evidence>
<name>A0ABU1CBH5_9GAMM</name>
<dbReference type="Proteomes" id="UP001233535">
    <property type="component" value="Unassembled WGS sequence"/>
</dbReference>
<keyword evidence="1" id="KW-0472">Membrane</keyword>
<dbReference type="EMBL" id="JARUHG010000001">
    <property type="protein sequence ID" value="MDR0181764.1"/>
    <property type="molecule type" value="Genomic_DNA"/>
</dbReference>
<keyword evidence="3" id="KW-1185">Reference proteome</keyword>
<feature type="transmembrane region" description="Helical" evidence="1">
    <location>
        <begin position="41"/>
        <end position="59"/>
    </location>
</feature>
<dbReference type="RefSeq" id="WP_309260941.1">
    <property type="nucleotide sequence ID" value="NZ_JARUHG010000001.1"/>
</dbReference>